<name>A0AAD3SZ09_NEPGR</name>
<evidence type="ECO:0000256" key="3">
    <source>
        <dbReference type="ARBA" id="ARBA00023125"/>
    </source>
</evidence>
<dbReference type="PANTHER" id="PTHR16223:SF125">
    <property type="entry name" value="OS08G0506700 PROTEIN"/>
    <property type="match status" value="1"/>
</dbReference>
<keyword evidence="3" id="KW-0238">DNA-binding</keyword>
<dbReference type="InterPro" id="IPR045239">
    <property type="entry name" value="bHLH95_bHLH"/>
</dbReference>
<keyword evidence="4" id="KW-0804">Transcription</keyword>
<keyword evidence="6" id="KW-0175">Coiled coil</keyword>
<evidence type="ECO:0000256" key="1">
    <source>
        <dbReference type="ARBA" id="ARBA00004123"/>
    </source>
</evidence>
<dbReference type="Proteomes" id="UP001279734">
    <property type="component" value="Unassembled WGS sequence"/>
</dbReference>
<proteinExistence type="predicted"/>
<dbReference type="InterPro" id="IPR011598">
    <property type="entry name" value="bHLH_dom"/>
</dbReference>
<accession>A0AAD3SZ09</accession>
<evidence type="ECO:0000259" key="7">
    <source>
        <dbReference type="PROSITE" id="PS50888"/>
    </source>
</evidence>
<keyword evidence="2" id="KW-0805">Transcription regulation</keyword>
<evidence type="ECO:0000256" key="2">
    <source>
        <dbReference type="ARBA" id="ARBA00023015"/>
    </source>
</evidence>
<evidence type="ECO:0000256" key="5">
    <source>
        <dbReference type="ARBA" id="ARBA00023242"/>
    </source>
</evidence>
<feature type="domain" description="BHLH" evidence="7">
    <location>
        <begin position="300"/>
        <end position="350"/>
    </location>
</feature>
<comment type="caution">
    <text evidence="8">The sequence shown here is derived from an EMBL/GenBank/DDBJ whole genome shotgun (WGS) entry which is preliminary data.</text>
</comment>
<dbReference type="GO" id="GO:0000981">
    <property type="term" value="F:DNA-binding transcription factor activity, RNA polymerase II-specific"/>
    <property type="evidence" value="ECO:0007669"/>
    <property type="project" value="TreeGrafter"/>
</dbReference>
<dbReference type="GO" id="GO:0046983">
    <property type="term" value="F:protein dimerization activity"/>
    <property type="evidence" value="ECO:0007669"/>
    <property type="project" value="InterPro"/>
</dbReference>
<dbReference type="PANTHER" id="PTHR16223">
    <property type="entry name" value="TRANSCRIPTION FACTOR BHLH83-RELATED"/>
    <property type="match status" value="1"/>
</dbReference>
<dbReference type="InterPro" id="IPR045843">
    <property type="entry name" value="IND-like"/>
</dbReference>
<dbReference type="InterPro" id="IPR036638">
    <property type="entry name" value="HLH_DNA-bd_sf"/>
</dbReference>
<evidence type="ECO:0000313" key="8">
    <source>
        <dbReference type="EMBL" id="GMH18726.1"/>
    </source>
</evidence>
<dbReference type="EMBL" id="BSYO01000019">
    <property type="protein sequence ID" value="GMH18726.1"/>
    <property type="molecule type" value="Genomic_DNA"/>
</dbReference>
<organism evidence="8 9">
    <name type="scientific">Nepenthes gracilis</name>
    <name type="common">Slender pitcher plant</name>
    <dbReference type="NCBI Taxonomy" id="150966"/>
    <lineage>
        <taxon>Eukaryota</taxon>
        <taxon>Viridiplantae</taxon>
        <taxon>Streptophyta</taxon>
        <taxon>Embryophyta</taxon>
        <taxon>Tracheophyta</taxon>
        <taxon>Spermatophyta</taxon>
        <taxon>Magnoliopsida</taxon>
        <taxon>eudicotyledons</taxon>
        <taxon>Gunneridae</taxon>
        <taxon>Pentapetalae</taxon>
        <taxon>Caryophyllales</taxon>
        <taxon>Nepenthaceae</taxon>
        <taxon>Nepenthes</taxon>
    </lineage>
</organism>
<dbReference type="SUPFAM" id="SSF47459">
    <property type="entry name" value="HLH, helix-loop-helix DNA-binding domain"/>
    <property type="match status" value="1"/>
</dbReference>
<dbReference type="PROSITE" id="PS50888">
    <property type="entry name" value="BHLH"/>
    <property type="match status" value="1"/>
</dbReference>
<evidence type="ECO:0000313" key="9">
    <source>
        <dbReference type="Proteomes" id="UP001279734"/>
    </source>
</evidence>
<evidence type="ECO:0000256" key="4">
    <source>
        <dbReference type="ARBA" id="ARBA00023163"/>
    </source>
</evidence>
<dbReference type="Gene3D" id="4.10.280.10">
    <property type="entry name" value="Helix-loop-helix DNA-binding domain"/>
    <property type="match status" value="1"/>
</dbReference>
<protein>
    <recommendedName>
        <fullName evidence="7">BHLH domain-containing protein</fullName>
    </recommendedName>
</protein>
<evidence type="ECO:0000256" key="6">
    <source>
        <dbReference type="SAM" id="Coils"/>
    </source>
</evidence>
<dbReference type="SMART" id="SM00353">
    <property type="entry name" value="HLH"/>
    <property type="match status" value="1"/>
</dbReference>
<dbReference type="FunFam" id="4.10.280.10:FF:000021">
    <property type="entry name" value="Transcription factor bHLH130 family"/>
    <property type="match status" value="1"/>
</dbReference>
<gene>
    <name evidence="8" type="ORF">Nepgr_020567</name>
</gene>
<reference evidence="8" key="1">
    <citation type="submission" date="2023-05" db="EMBL/GenBank/DDBJ databases">
        <title>Nepenthes gracilis genome sequencing.</title>
        <authorList>
            <person name="Fukushima K."/>
        </authorList>
    </citation>
    <scope>NUCLEOTIDE SEQUENCE</scope>
    <source>
        <strain evidence="8">SING2019-196</strain>
    </source>
</reference>
<dbReference type="CDD" id="cd11393">
    <property type="entry name" value="bHLH_AtbHLH_like"/>
    <property type="match status" value="1"/>
</dbReference>
<feature type="coiled-coil region" evidence="6">
    <location>
        <begin position="313"/>
        <end position="360"/>
    </location>
</feature>
<comment type="subcellular location">
    <subcellularLocation>
        <location evidence="1">Nucleus</location>
    </subcellularLocation>
</comment>
<keyword evidence="9" id="KW-1185">Reference proteome</keyword>
<dbReference type="Pfam" id="PF00010">
    <property type="entry name" value="HLH"/>
    <property type="match status" value="1"/>
</dbReference>
<dbReference type="AlphaFoldDB" id="A0AAD3SZ09"/>
<keyword evidence="5" id="KW-0539">Nucleus</keyword>
<sequence>MDSYIDDPFPQHHESQLRFRSAPTCLDKGYNYDRSPRWLTTAGGWGRDRGDESAKIKPFLDSGSRMIGRRSQLPQQFAKQSAVVSRTLAAMKDSCRVEDGGSLGTTAKVVGGLNLSRQSTSFTGSFAHLDAHSGYDMAKDVGNFRAWNSKNEEESSSLTNRLKRQVDFESGLSSSMSLFPRILEIGDENVSETSHGGAKFAGGGGGDGRFYGGRLSFESWDDSTLLGGNGVEARGDQLSNWVAYSNSDASVAQNGGHGTQTHALSHHSRLPNTSTEMASMEKLMQFQDTVPCKIRAKRGCATHPRSIAERVRRTRISERMKKLQELVPNIEKQTNTADMLDLAVEYVKDLQEQYKMLRDNQARCNCLSGQTSAASHSV</sequence>
<dbReference type="GO" id="GO:0000978">
    <property type="term" value="F:RNA polymerase II cis-regulatory region sequence-specific DNA binding"/>
    <property type="evidence" value="ECO:0007669"/>
    <property type="project" value="TreeGrafter"/>
</dbReference>
<dbReference type="GO" id="GO:0005634">
    <property type="term" value="C:nucleus"/>
    <property type="evidence" value="ECO:0007669"/>
    <property type="project" value="UniProtKB-SubCell"/>
</dbReference>